<evidence type="ECO:0000313" key="2">
    <source>
        <dbReference type="Ensembl" id="ENSSDAP00000015408.1"/>
    </source>
</evidence>
<name>A0A8C9PWB6_SPEDA</name>
<evidence type="ECO:0000256" key="1">
    <source>
        <dbReference type="SAM" id="MobiDB-lite"/>
    </source>
</evidence>
<feature type="region of interest" description="Disordered" evidence="1">
    <location>
        <begin position="44"/>
        <end position="82"/>
    </location>
</feature>
<protein>
    <submittedName>
        <fullName evidence="2">Uncharacterized protein</fullName>
    </submittedName>
</protein>
<reference evidence="2" key="2">
    <citation type="submission" date="2025-09" db="UniProtKB">
        <authorList>
            <consortium name="Ensembl"/>
        </authorList>
    </citation>
    <scope>IDENTIFICATION</scope>
</reference>
<reference evidence="2" key="1">
    <citation type="submission" date="2025-08" db="UniProtKB">
        <authorList>
            <consortium name="Ensembl"/>
        </authorList>
    </citation>
    <scope>IDENTIFICATION</scope>
</reference>
<dbReference type="Proteomes" id="UP000694422">
    <property type="component" value="Unplaced"/>
</dbReference>
<organism evidence="2 3">
    <name type="scientific">Spermophilus dauricus</name>
    <name type="common">Daurian ground squirrel</name>
    <dbReference type="NCBI Taxonomy" id="99837"/>
    <lineage>
        <taxon>Eukaryota</taxon>
        <taxon>Metazoa</taxon>
        <taxon>Chordata</taxon>
        <taxon>Craniata</taxon>
        <taxon>Vertebrata</taxon>
        <taxon>Euteleostomi</taxon>
        <taxon>Mammalia</taxon>
        <taxon>Eutheria</taxon>
        <taxon>Euarchontoglires</taxon>
        <taxon>Glires</taxon>
        <taxon>Rodentia</taxon>
        <taxon>Sciuromorpha</taxon>
        <taxon>Sciuridae</taxon>
        <taxon>Xerinae</taxon>
        <taxon>Marmotini</taxon>
        <taxon>Spermophilus</taxon>
    </lineage>
</organism>
<keyword evidence="3" id="KW-1185">Reference proteome</keyword>
<sequence>MVLLAEHLLKPLPSDKQIQTGPFLEAVSTCQAFVSSRSSSRASVMASGTRTTLTSSASMPPRPTRWPSRSTTAGLCRRSSRPRVRHCTQQSVVHSFSASEITTGDPATKSCQGPVYCLPWF</sequence>
<dbReference type="AlphaFoldDB" id="A0A8C9PWB6"/>
<accession>A0A8C9PWB6</accession>
<dbReference type="Ensembl" id="ENSSDAT00000017475.1">
    <property type="protein sequence ID" value="ENSSDAP00000015408.1"/>
    <property type="gene ID" value="ENSSDAG00000013887.1"/>
</dbReference>
<proteinExistence type="predicted"/>
<evidence type="ECO:0000313" key="3">
    <source>
        <dbReference type="Proteomes" id="UP000694422"/>
    </source>
</evidence>
<feature type="compositionally biased region" description="Polar residues" evidence="1">
    <location>
        <begin position="48"/>
        <end position="57"/>
    </location>
</feature>